<protein>
    <recommendedName>
        <fullName evidence="2">Methyltransferase domain-containing protein</fullName>
    </recommendedName>
</protein>
<keyword evidence="4" id="KW-1185">Reference proteome</keyword>
<dbReference type="SUPFAM" id="SSF53335">
    <property type="entry name" value="S-adenosyl-L-methionine-dependent methyltransferases"/>
    <property type="match status" value="1"/>
</dbReference>
<proteinExistence type="evidence at protein level"/>
<organism evidence="3 4">
    <name type="scientific">Chondromyces crocatus</name>
    <dbReference type="NCBI Taxonomy" id="52"/>
    <lineage>
        <taxon>Bacteria</taxon>
        <taxon>Pseudomonadati</taxon>
        <taxon>Myxococcota</taxon>
        <taxon>Polyangia</taxon>
        <taxon>Polyangiales</taxon>
        <taxon>Polyangiaceae</taxon>
        <taxon>Chondromyces</taxon>
    </lineage>
</organism>
<keyword evidence="5" id="KW-0002">3D-structure</keyword>
<feature type="domain" description="Methyltransferase" evidence="2">
    <location>
        <begin position="42"/>
        <end position="132"/>
    </location>
</feature>
<feature type="binding site" evidence="5">
    <location>
        <position position="89"/>
    </location>
    <ligand>
        <name>S-adenosyl-L-homocysteine</name>
        <dbReference type="ChEBI" id="CHEBI:57856"/>
    </ligand>
</feature>
<feature type="binding site" evidence="5">
    <location>
        <position position="107"/>
    </location>
    <ligand>
        <name>S-adenosyl-L-homocysteine</name>
        <dbReference type="ChEBI" id="CHEBI:57856"/>
    </ligand>
</feature>
<gene>
    <name evidence="3" type="ORF">CMC5_025500</name>
</gene>
<dbReference type="GO" id="GO:0016740">
    <property type="term" value="F:transferase activity"/>
    <property type="evidence" value="ECO:0007669"/>
    <property type="project" value="UniProtKB-KW"/>
</dbReference>
<keyword evidence="1" id="KW-0808">Transferase</keyword>
<reference evidence="5" key="2">
    <citation type="journal article" date="2023" name="Nat. Chem.">
        <title>Unusual peptide-binding proteins guide pyrroloindoline alkaloid formation in crocagin biosynthesis.</title>
        <authorList>
            <person name="Adam S."/>
            <person name="Zheng D."/>
            <person name="Klein A."/>
            <person name="Volz C."/>
            <person name="Mullen W."/>
            <person name="Shirran S.L."/>
            <person name="Smith B.O."/>
            <person name="Kalinina O.V."/>
            <person name="Muller R."/>
            <person name="Koehnke J."/>
        </authorList>
    </citation>
    <scope>X-RAY CRYSTALLOGRAPHY (1.96 ANGSTROMS) OF 2-249 IN COMPLEX WITH S-ADENOSYL-L-HOMOCYSTEINE</scope>
</reference>
<reference evidence="3 4" key="1">
    <citation type="submission" date="2015-07" db="EMBL/GenBank/DDBJ databases">
        <title>Genome analysis of myxobacterium Chondromyces crocatus Cm c5 reveals a high potential for natural compound synthesis and the genetic basis for the loss of fruiting body formation.</title>
        <authorList>
            <person name="Zaburannyi N."/>
            <person name="Bunk B."/>
            <person name="Maier J."/>
            <person name="Overmann J."/>
            <person name="Mueller R."/>
        </authorList>
    </citation>
    <scope>NUCLEOTIDE SEQUENCE [LARGE SCALE GENOMIC DNA]</scope>
    <source>
        <strain evidence="3 4">Cm c5</strain>
    </source>
</reference>
<evidence type="ECO:0000313" key="3">
    <source>
        <dbReference type="EMBL" id="AKT38404.1"/>
    </source>
</evidence>
<evidence type="ECO:0007829" key="5">
    <source>
        <dbReference type="PDB" id="7PD7"/>
    </source>
</evidence>
<dbReference type="InterPro" id="IPR029063">
    <property type="entry name" value="SAM-dependent_MTases_sf"/>
</dbReference>
<evidence type="ECO:0000313" key="4">
    <source>
        <dbReference type="Proteomes" id="UP000067626"/>
    </source>
</evidence>
<dbReference type="PDB" id="7PD7">
    <property type="method" value="X-ray"/>
    <property type="resolution" value="1.96 A"/>
    <property type="chains" value="A/B/C/D=2-249"/>
</dbReference>
<sequence length="249" mass="27362">MYHLFNELAHSYDLHTPPENFQHDHAFVLEEARSLGTPCRLLDVGCGTGALLEKARNAGILATGIDASPKMVELAQARVGQEAVTLRRMEEIDEEGAYDLVVSLCWTIHYSAGRAGLLDVLKRIHRALRPGGRGIIQIAHAAHAPKRTLESRIPGPNGEPDDVVMLFRFRPAPTEEPSMHAEYVYACKSLNELLYENHLLSMTDAHAFAACAREAGFAQVTVYDSSKRAPFSAAPNPLVCVEKAHDVGR</sequence>
<feature type="binding site" evidence="5">
    <location>
        <position position="110"/>
    </location>
    <ligand>
        <name>S-adenosyl-L-homocysteine</name>
        <dbReference type="ChEBI" id="CHEBI:57856"/>
    </ligand>
</feature>
<dbReference type="Proteomes" id="UP000067626">
    <property type="component" value="Chromosome"/>
</dbReference>
<evidence type="ECO:0000259" key="2">
    <source>
        <dbReference type="Pfam" id="PF13649"/>
    </source>
</evidence>
<dbReference type="Gene3D" id="3.40.50.150">
    <property type="entry name" value="Vaccinia Virus protein VP39"/>
    <property type="match status" value="1"/>
</dbReference>
<feature type="binding site" evidence="5">
    <location>
        <position position="90"/>
    </location>
    <ligand>
        <name>S-adenosyl-L-homocysteine</name>
        <dbReference type="ChEBI" id="CHEBI:57856"/>
    </ligand>
</feature>
<dbReference type="OrthoDB" id="9807911at2"/>
<dbReference type="PANTHER" id="PTHR43861">
    <property type="entry name" value="TRANS-ACONITATE 2-METHYLTRANSFERASE-RELATED"/>
    <property type="match status" value="1"/>
</dbReference>
<dbReference type="KEGG" id="ccro:CMC5_025500"/>
<dbReference type="CDD" id="cd02440">
    <property type="entry name" value="AdoMet_MTases"/>
    <property type="match status" value="1"/>
</dbReference>
<dbReference type="RefSeq" id="WP_050430630.1">
    <property type="nucleotide sequence ID" value="NZ_CP012159.1"/>
</dbReference>
<dbReference type="SMR" id="A0A0K1EC20"/>
<name>A0A0K1EC20_CHOCO</name>
<feature type="binding site" evidence="5">
    <location>
        <position position="66"/>
    </location>
    <ligand>
        <name>S-adenosyl-L-homocysteine</name>
        <dbReference type="ChEBI" id="CHEBI:57856"/>
    </ligand>
</feature>
<dbReference type="Pfam" id="PF13649">
    <property type="entry name" value="Methyltransf_25"/>
    <property type="match status" value="1"/>
</dbReference>
<dbReference type="EMBL" id="CP012159">
    <property type="protein sequence ID" value="AKT38404.1"/>
    <property type="molecule type" value="Genomic_DNA"/>
</dbReference>
<dbReference type="AlphaFoldDB" id="A0A0K1EC20"/>
<accession>A0A0K1EC20</accession>
<dbReference type="InterPro" id="IPR041698">
    <property type="entry name" value="Methyltransf_25"/>
</dbReference>
<evidence type="ECO:0000256" key="1">
    <source>
        <dbReference type="ARBA" id="ARBA00022679"/>
    </source>
</evidence>
<dbReference type="STRING" id="52.CMC5_025500"/>